<keyword evidence="1" id="KW-0732">Signal</keyword>
<dbReference type="Gene3D" id="3.10.450.50">
    <property type="match status" value="1"/>
</dbReference>
<gene>
    <name evidence="2" type="ORF">VM99_23690</name>
</gene>
<dbReference type="AlphaFoldDB" id="A0A0G3GSN4"/>
<dbReference type="PATRIC" id="fig|587753.11.peg.4859"/>
<sequence length="205" mass="22728">MFFTTLAGGALWALACLLALDSAYAQTPPQAWVRQLSSEVIDATQRDRSSPGDATALIERVKATLIPAIDFQRVTRSAVGPRWRDATLAQRQRLQEEFKTLLIHFYAGGIRQISDYSVEVTDTLPVPNQPSQVIVRSRASGRGETHQLDYRLDKVGDDWKIVDVSLDGIWVTLSYRSQFAELLAKGGIDSLIEALAEQNRKGNPS</sequence>
<dbReference type="PANTHER" id="PTHR36573">
    <property type="entry name" value="INTERMEMBRANE PHOSPHOLIPID TRANSPORT SYSTEM BINDING PROTEIN MLAC"/>
    <property type="match status" value="1"/>
</dbReference>
<dbReference type="EMBL" id="CP011020">
    <property type="protein sequence ID" value="AKK01847.1"/>
    <property type="molecule type" value="Genomic_DNA"/>
</dbReference>
<dbReference type="Proteomes" id="UP000035212">
    <property type="component" value="Chromosome"/>
</dbReference>
<organism evidence="2 3">
    <name type="scientific">Pseudomonas chlororaphis</name>
    <dbReference type="NCBI Taxonomy" id="587753"/>
    <lineage>
        <taxon>Bacteria</taxon>
        <taxon>Pseudomonadati</taxon>
        <taxon>Pseudomonadota</taxon>
        <taxon>Gammaproteobacteria</taxon>
        <taxon>Pseudomonadales</taxon>
        <taxon>Pseudomonadaceae</taxon>
        <taxon>Pseudomonas</taxon>
    </lineage>
</organism>
<feature type="chain" id="PRO_5002554785" description="ABC transporter substrate-binding protein" evidence="1">
    <location>
        <begin position="26"/>
        <end position="205"/>
    </location>
</feature>
<dbReference type="PANTHER" id="PTHR36573:SF1">
    <property type="entry name" value="INTERMEMBRANE PHOSPHOLIPID TRANSPORT SYSTEM BINDING PROTEIN MLAC"/>
    <property type="match status" value="1"/>
</dbReference>
<evidence type="ECO:0000313" key="3">
    <source>
        <dbReference type="Proteomes" id="UP000035212"/>
    </source>
</evidence>
<evidence type="ECO:0008006" key="4">
    <source>
        <dbReference type="Google" id="ProtNLM"/>
    </source>
</evidence>
<dbReference type="PIRSF" id="PIRSF004649">
    <property type="entry name" value="MlaC"/>
    <property type="match status" value="1"/>
</dbReference>
<dbReference type="Pfam" id="PF05494">
    <property type="entry name" value="MlaC"/>
    <property type="match status" value="1"/>
</dbReference>
<reference evidence="3" key="2">
    <citation type="submission" date="2015-03" db="EMBL/GenBank/DDBJ databases">
        <authorList>
            <person name="Deng P."/>
            <person name="Lu S."/>
        </authorList>
    </citation>
    <scope>NUCLEOTIDE SEQUENCE [LARGE SCALE GENOMIC DNA]</scope>
    <source>
        <strain evidence="3">UFB2</strain>
    </source>
</reference>
<name>A0A0G3GSN4_9PSED</name>
<proteinExistence type="predicted"/>
<dbReference type="Gene3D" id="1.10.10.640">
    <property type="entry name" value="phospholipid-binding protein"/>
    <property type="match status" value="1"/>
</dbReference>
<protein>
    <recommendedName>
        <fullName evidence="4">ABC transporter substrate-binding protein</fullName>
    </recommendedName>
</protein>
<evidence type="ECO:0000256" key="1">
    <source>
        <dbReference type="SAM" id="SignalP"/>
    </source>
</evidence>
<feature type="signal peptide" evidence="1">
    <location>
        <begin position="1"/>
        <end position="25"/>
    </location>
</feature>
<evidence type="ECO:0000313" key="2">
    <source>
        <dbReference type="EMBL" id="AKK01847.1"/>
    </source>
</evidence>
<dbReference type="InterPro" id="IPR008869">
    <property type="entry name" value="MlaC/ttg2D"/>
</dbReference>
<reference evidence="2 3" key="1">
    <citation type="journal article" date="2015" name="Stand. Genomic Sci.">
        <title>Complete genome of Pseudomonas chlororaphis strain UFB2, a soil bacterium with antibacterial activity against bacterial canker pathogen of tomato.</title>
        <authorList>
            <person name="Deng P."/>
            <person name="Wang X."/>
            <person name="Baird S.M."/>
            <person name="Lu S.E."/>
        </authorList>
    </citation>
    <scope>NUCLEOTIDE SEQUENCE [LARGE SCALE GENOMIC DNA]</scope>
    <source>
        <strain evidence="2 3">UFB2</strain>
    </source>
</reference>
<accession>A0A0G3GSN4</accession>